<protein>
    <submittedName>
        <fullName evidence="1">Pyocin activator PrtN family protein</fullName>
    </submittedName>
</protein>
<gene>
    <name evidence="1" type="ORF">MD483_21590</name>
</gene>
<accession>A0A9X3CID5</accession>
<comment type="caution">
    <text evidence="1">The sequence shown here is derived from an EMBL/GenBank/DDBJ whole genome shotgun (WGS) entry which is preliminary data.</text>
</comment>
<name>A0A9X3CID5_9VIBR</name>
<dbReference type="AlphaFoldDB" id="A0A9X3CID5"/>
<dbReference type="GO" id="GO:0006355">
    <property type="term" value="P:regulation of DNA-templated transcription"/>
    <property type="evidence" value="ECO:0007669"/>
    <property type="project" value="InterPro"/>
</dbReference>
<organism evidence="1 2">
    <name type="scientific">Vibrio paucivorans</name>
    <dbReference type="NCBI Taxonomy" id="2829489"/>
    <lineage>
        <taxon>Bacteria</taxon>
        <taxon>Pseudomonadati</taxon>
        <taxon>Pseudomonadota</taxon>
        <taxon>Gammaproteobacteria</taxon>
        <taxon>Vibrionales</taxon>
        <taxon>Vibrionaceae</taxon>
        <taxon>Vibrio</taxon>
    </lineage>
</organism>
<reference evidence="1" key="1">
    <citation type="submission" date="2022-02" db="EMBL/GenBank/DDBJ databases">
        <title>Vibrio sp. nov., a new bacterium isolated from Bohai sea, China.</title>
        <authorList>
            <person name="Yuan Y."/>
        </authorList>
    </citation>
    <scope>NUCLEOTIDE SEQUENCE</scope>
    <source>
        <strain evidence="1">DBSS07</strain>
    </source>
</reference>
<evidence type="ECO:0000313" key="2">
    <source>
        <dbReference type="Proteomes" id="UP001155586"/>
    </source>
</evidence>
<dbReference type="Pfam" id="PF11112">
    <property type="entry name" value="PyocinActivator"/>
    <property type="match status" value="1"/>
</dbReference>
<keyword evidence="2" id="KW-1185">Reference proteome</keyword>
<sequence length="84" mass="9705">MTHKLLAEQFNNKPLIPLEELAELYLGLTPSTAKRKARDNLLPFPVMRLGDSQKSPWVVSFEHFARYVDQQAAQAHEGWKRLQC</sequence>
<dbReference type="InterPro" id="IPR020518">
    <property type="entry name" value="Tscrpt_reg_PrtN"/>
</dbReference>
<evidence type="ECO:0000313" key="1">
    <source>
        <dbReference type="EMBL" id="MCW8336407.1"/>
    </source>
</evidence>
<dbReference type="Proteomes" id="UP001155586">
    <property type="component" value="Unassembled WGS sequence"/>
</dbReference>
<proteinExistence type="predicted"/>
<dbReference type="EMBL" id="JAKRRX010000234">
    <property type="protein sequence ID" value="MCW8336407.1"/>
    <property type="molecule type" value="Genomic_DNA"/>
</dbReference>